<evidence type="ECO:0000256" key="1">
    <source>
        <dbReference type="SAM" id="SignalP"/>
    </source>
</evidence>
<organism evidence="2 3">
    <name type="scientific">Clunio marinus</name>
    <dbReference type="NCBI Taxonomy" id="568069"/>
    <lineage>
        <taxon>Eukaryota</taxon>
        <taxon>Metazoa</taxon>
        <taxon>Ecdysozoa</taxon>
        <taxon>Arthropoda</taxon>
        <taxon>Hexapoda</taxon>
        <taxon>Insecta</taxon>
        <taxon>Pterygota</taxon>
        <taxon>Neoptera</taxon>
        <taxon>Endopterygota</taxon>
        <taxon>Diptera</taxon>
        <taxon>Nematocera</taxon>
        <taxon>Chironomoidea</taxon>
        <taxon>Chironomidae</taxon>
        <taxon>Clunio</taxon>
    </lineage>
</organism>
<dbReference type="AlphaFoldDB" id="A0A1J1IC85"/>
<gene>
    <name evidence="2" type="ORF">CLUMA_CG009962</name>
</gene>
<sequence>MKIFYVALFLSLLTIVTSSDHNSDPDETISESASESSENENDVAYYYYLWIGDDVHTKYKIRLTSPPGSHFIDAMYQAAEKNQHYAFDFIQYDFGKYITTIAGVANNDETSQYWLIYNLPWSPKKNNPPGINDLSPVGVDDIVVNLGYHYLFWYRTVNVEDH</sequence>
<keyword evidence="1" id="KW-0732">Signal</keyword>
<protein>
    <submittedName>
        <fullName evidence="2">CLUMA_CG009962, isoform A</fullName>
    </submittedName>
</protein>
<dbReference type="GO" id="GO:0015889">
    <property type="term" value="P:cobalamin transport"/>
    <property type="evidence" value="ECO:0007669"/>
    <property type="project" value="TreeGrafter"/>
</dbReference>
<dbReference type="EMBL" id="CVRI01000044">
    <property type="protein sequence ID" value="CRK96590.1"/>
    <property type="molecule type" value="Genomic_DNA"/>
</dbReference>
<evidence type="ECO:0000313" key="2">
    <source>
        <dbReference type="EMBL" id="CRK96590.1"/>
    </source>
</evidence>
<dbReference type="Gene3D" id="2.170.130.30">
    <property type="match status" value="1"/>
</dbReference>
<evidence type="ECO:0000313" key="3">
    <source>
        <dbReference type="Proteomes" id="UP000183832"/>
    </source>
</evidence>
<name>A0A1J1IC85_9DIPT</name>
<dbReference type="InterPro" id="IPR051588">
    <property type="entry name" value="Cobalamin_Transport"/>
</dbReference>
<keyword evidence="3" id="KW-1185">Reference proteome</keyword>
<dbReference type="PANTHER" id="PTHR10559">
    <property type="entry name" value="TRANSCOBALAMIN-1/GASTRIC INTRINSIC FACTOR"/>
    <property type="match status" value="1"/>
</dbReference>
<feature type="signal peptide" evidence="1">
    <location>
        <begin position="1"/>
        <end position="18"/>
    </location>
</feature>
<accession>A0A1J1IC85</accession>
<dbReference type="GO" id="GO:0005615">
    <property type="term" value="C:extracellular space"/>
    <property type="evidence" value="ECO:0007669"/>
    <property type="project" value="TreeGrafter"/>
</dbReference>
<dbReference type="Proteomes" id="UP000183832">
    <property type="component" value="Unassembled WGS sequence"/>
</dbReference>
<feature type="chain" id="PRO_5012543187" evidence="1">
    <location>
        <begin position="19"/>
        <end position="162"/>
    </location>
</feature>
<proteinExistence type="predicted"/>
<reference evidence="2 3" key="1">
    <citation type="submission" date="2015-04" db="EMBL/GenBank/DDBJ databases">
        <authorList>
            <person name="Syromyatnikov M.Y."/>
            <person name="Popov V.N."/>
        </authorList>
    </citation>
    <scope>NUCLEOTIDE SEQUENCE [LARGE SCALE GENOMIC DNA]</scope>
</reference>
<dbReference type="GO" id="GO:0031419">
    <property type="term" value="F:cobalamin binding"/>
    <property type="evidence" value="ECO:0007669"/>
    <property type="project" value="TreeGrafter"/>
</dbReference>
<dbReference type="OrthoDB" id="6343110at2759"/>
<dbReference type="PANTHER" id="PTHR10559:SF18">
    <property type="entry name" value="TRANSCOBALAMIN II"/>
    <property type="match status" value="1"/>
</dbReference>